<proteinExistence type="predicted"/>
<dbReference type="InterPro" id="IPR027455">
    <property type="entry name" value="Sper_AcTfrase_N"/>
</dbReference>
<dbReference type="AlphaFoldDB" id="A0A9X3T6Q7"/>
<name>A0A9X3T6Q7_9ACTN</name>
<reference evidence="2" key="1">
    <citation type="submission" date="2022-12" db="EMBL/GenBank/DDBJ databases">
        <title>Gycomyces niveus sp.nov.,a novel actinomycete isolated from soil in Shouguan.</title>
        <authorList>
            <person name="Yang X."/>
        </authorList>
    </citation>
    <scope>NUCLEOTIDE SEQUENCE</scope>
    <source>
        <strain evidence="2">NEAU-A15</strain>
    </source>
</reference>
<protein>
    <submittedName>
        <fullName evidence="2">GNAT family N-acetyltransferase</fullName>
    </submittedName>
</protein>
<dbReference type="Gene3D" id="3.40.630.30">
    <property type="match status" value="1"/>
</dbReference>
<comment type="caution">
    <text evidence="2">The sequence shown here is derived from an EMBL/GenBank/DDBJ whole genome shotgun (WGS) entry which is preliminary data.</text>
</comment>
<dbReference type="EMBL" id="JAPZVP010000044">
    <property type="protein sequence ID" value="MDA1363115.1"/>
    <property type="molecule type" value="Genomic_DNA"/>
</dbReference>
<sequence length="152" mass="16550">MNDAPRLEPITPANVAMACRIKVAPEQEEFVAPVAVSLAEAYASFPTAWPRLVYVGDEPVAFVMGGFDPDAEIEFFRCGIWRLNVSARHQRAGLGRFAVEAVLGEARQRGSKRATVMWKSGSTGPEGFYRRMGFEPTGQEFAGQVVGAIALD</sequence>
<accession>A0A9X3T6Q7</accession>
<dbReference type="InterPro" id="IPR016181">
    <property type="entry name" value="Acyl_CoA_acyltransferase"/>
</dbReference>
<dbReference type="Pfam" id="PF00583">
    <property type="entry name" value="Acetyltransf_1"/>
    <property type="match status" value="1"/>
</dbReference>
<evidence type="ECO:0000313" key="2">
    <source>
        <dbReference type="EMBL" id="MDA1363115.1"/>
    </source>
</evidence>
<dbReference type="PROSITE" id="PS51186">
    <property type="entry name" value="GNAT"/>
    <property type="match status" value="1"/>
</dbReference>
<dbReference type="PROSITE" id="PS51257">
    <property type="entry name" value="PROKAR_LIPOPROTEIN"/>
    <property type="match status" value="1"/>
</dbReference>
<organism evidence="2 3">
    <name type="scientific">Glycomyces luteolus</name>
    <dbReference type="NCBI Taxonomy" id="2670330"/>
    <lineage>
        <taxon>Bacteria</taxon>
        <taxon>Bacillati</taxon>
        <taxon>Actinomycetota</taxon>
        <taxon>Actinomycetes</taxon>
        <taxon>Glycomycetales</taxon>
        <taxon>Glycomycetaceae</taxon>
        <taxon>Glycomyces</taxon>
    </lineage>
</organism>
<dbReference type="RefSeq" id="WP_208499747.1">
    <property type="nucleotide sequence ID" value="NZ_JAPZVP010000044.1"/>
</dbReference>
<feature type="domain" description="N-acetyltransferase" evidence="1">
    <location>
        <begin position="5"/>
        <end position="152"/>
    </location>
</feature>
<gene>
    <name evidence="2" type="ORF">O1R50_26110</name>
</gene>
<dbReference type="Gene3D" id="1.10.287.900">
    <property type="entry name" value="The crystal structure of the spermine/spermidine acetyltransferase from enterococcus faecali"/>
    <property type="match status" value="1"/>
</dbReference>
<evidence type="ECO:0000259" key="1">
    <source>
        <dbReference type="PROSITE" id="PS51186"/>
    </source>
</evidence>
<dbReference type="SUPFAM" id="SSF55729">
    <property type="entry name" value="Acyl-CoA N-acyltransferases (Nat)"/>
    <property type="match status" value="1"/>
</dbReference>
<keyword evidence="3" id="KW-1185">Reference proteome</keyword>
<evidence type="ECO:0000313" key="3">
    <source>
        <dbReference type="Proteomes" id="UP001146067"/>
    </source>
</evidence>
<dbReference type="Proteomes" id="UP001146067">
    <property type="component" value="Unassembled WGS sequence"/>
</dbReference>
<dbReference type="InterPro" id="IPR000182">
    <property type="entry name" value="GNAT_dom"/>
</dbReference>
<dbReference type="GO" id="GO:0016747">
    <property type="term" value="F:acyltransferase activity, transferring groups other than amino-acyl groups"/>
    <property type="evidence" value="ECO:0007669"/>
    <property type="project" value="InterPro"/>
</dbReference>
<dbReference type="CDD" id="cd04301">
    <property type="entry name" value="NAT_SF"/>
    <property type="match status" value="1"/>
</dbReference>